<accession>A0A2J6R3S9</accession>
<proteinExistence type="predicted"/>
<dbReference type="OrthoDB" id="10494767at2759"/>
<organism evidence="2 3">
    <name type="scientific">Hyaloscypha variabilis (strain UAMH 11265 / GT02V1 / F)</name>
    <name type="common">Meliniomyces variabilis</name>
    <dbReference type="NCBI Taxonomy" id="1149755"/>
    <lineage>
        <taxon>Eukaryota</taxon>
        <taxon>Fungi</taxon>
        <taxon>Dikarya</taxon>
        <taxon>Ascomycota</taxon>
        <taxon>Pezizomycotina</taxon>
        <taxon>Leotiomycetes</taxon>
        <taxon>Helotiales</taxon>
        <taxon>Hyaloscyphaceae</taxon>
        <taxon>Hyaloscypha</taxon>
        <taxon>Hyaloscypha variabilis</taxon>
    </lineage>
</organism>
<feature type="region of interest" description="Disordered" evidence="1">
    <location>
        <begin position="108"/>
        <end position="155"/>
    </location>
</feature>
<evidence type="ECO:0000313" key="2">
    <source>
        <dbReference type="EMBL" id="PMD33182.1"/>
    </source>
</evidence>
<keyword evidence="3" id="KW-1185">Reference proteome</keyword>
<protein>
    <submittedName>
        <fullName evidence="2">Uncharacterized protein</fullName>
    </submittedName>
</protein>
<dbReference type="EMBL" id="KZ613956">
    <property type="protein sequence ID" value="PMD33182.1"/>
    <property type="molecule type" value="Genomic_DNA"/>
</dbReference>
<sequence>MPRRLHSYHRFFSRRRADELKKDRYIKGSAIFRTGAGCYNLYSSLKDHKQRLQIEGFLGVNRQLIHWCNWVSKTFVETEQKTARRHAFVEERLIQAGILKGWELLQAEEGEESNDEEEESRVDEGGMMPVDPSKRAKAQNNEDKQTNMGWKFWKW</sequence>
<evidence type="ECO:0000256" key="1">
    <source>
        <dbReference type="SAM" id="MobiDB-lite"/>
    </source>
</evidence>
<feature type="compositionally biased region" description="Acidic residues" evidence="1">
    <location>
        <begin position="108"/>
        <end position="121"/>
    </location>
</feature>
<reference evidence="2 3" key="1">
    <citation type="submission" date="2016-04" db="EMBL/GenBank/DDBJ databases">
        <title>A degradative enzymes factory behind the ericoid mycorrhizal symbiosis.</title>
        <authorList>
            <consortium name="DOE Joint Genome Institute"/>
            <person name="Martino E."/>
            <person name="Morin E."/>
            <person name="Grelet G."/>
            <person name="Kuo A."/>
            <person name="Kohler A."/>
            <person name="Daghino S."/>
            <person name="Barry K."/>
            <person name="Choi C."/>
            <person name="Cichocki N."/>
            <person name="Clum A."/>
            <person name="Copeland A."/>
            <person name="Hainaut M."/>
            <person name="Haridas S."/>
            <person name="Labutti K."/>
            <person name="Lindquist E."/>
            <person name="Lipzen A."/>
            <person name="Khouja H.-R."/>
            <person name="Murat C."/>
            <person name="Ohm R."/>
            <person name="Olson A."/>
            <person name="Spatafora J."/>
            <person name="Veneault-Fourrey C."/>
            <person name="Henrissat B."/>
            <person name="Grigoriev I."/>
            <person name="Martin F."/>
            <person name="Perotto S."/>
        </authorList>
    </citation>
    <scope>NUCLEOTIDE SEQUENCE [LARGE SCALE GENOMIC DNA]</scope>
    <source>
        <strain evidence="2 3">F</strain>
    </source>
</reference>
<name>A0A2J6R3S9_HYAVF</name>
<gene>
    <name evidence="2" type="ORF">L207DRAFT_535236</name>
</gene>
<dbReference type="AlphaFoldDB" id="A0A2J6R3S9"/>
<dbReference type="Proteomes" id="UP000235786">
    <property type="component" value="Unassembled WGS sequence"/>
</dbReference>
<evidence type="ECO:0000313" key="3">
    <source>
        <dbReference type="Proteomes" id="UP000235786"/>
    </source>
</evidence>